<accession>A0A3M5UXJ0</accession>
<dbReference type="CDD" id="cd14744">
    <property type="entry name" value="PAAR_CT_2"/>
    <property type="match status" value="1"/>
</dbReference>
<name>A0A3M5UXJ0_PSESX</name>
<dbReference type="Pfam" id="PF05488">
    <property type="entry name" value="PAAR_motif"/>
    <property type="match status" value="1"/>
</dbReference>
<evidence type="ECO:0000313" key="2">
    <source>
        <dbReference type="Proteomes" id="UP000280395"/>
    </source>
</evidence>
<dbReference type="InterPro" id="IPR008727">
    <property type="entry name" value="PAAR_motif"/>
</dbReference>
<gene>
    <name evidence="1" type="ORF">ALP29_00517</name>
</gene>
<organism evidence="1 2">
    <name type="scientific">Pseudomonas syringae pv. avii</name>
    <dbReference type="NCBI Taxonomy" id="663959"/>
    <lineage>
        <taxon>Bacteria</taxon>
        <taxon>Pseudomonadati</taxon>
        <taxon>Pseudomonadota</taxon>
        <taxon>Gammaproteobacteria</taxon>
        <taxon>Pseudomonadales</taxon>
        <taxon>Pseudomonadaceae</taxon>
        <taxon>Pseudomonas</taxon>
        <taxon>Pseudomonas syringae</taxon>
    </lineage>
</organism>
<evidence type="ECO:0000313" key="1">
    <source>
        <dbReference type="EMBL" id="RMU49867.1"/>
    </source>
</evidence>
<dbReference type="AlphaFoldDB" id="A0A3M5UXJ0"/>
<proteinExistence type="predicted"/>
<dbReference type="RefSeq" id="WP_116668704.1">
    <property type="nucleotide sequence ID" value="NZ_RBUA01001090.1"/>
</dbReference>
<comment type="caution">
    <text evidence="1">The sequence shown here is derived from an EMBL/GenBank/DDBJ whole genome shotgun (WGS) entry which is preliminary data.</text>
</comment>
<dbReference type="Gene3D" id="2.60.200.60">
    <property type="match status" value="1"/>
</dbReference>
<protein>
    <recommendedName>
        <fullName evidence="3">PAAR domain-containing protein</fullName>
    </recommendedName>
</protein>
<dbReference type="Proteomes" id="UP000280395">
    <property type="component" value="Unassembled WGS sequence"/>
</dbReference>
<evidence type="ECO:0008006" key="3">
    <source>
        <dbReference type="Google" id="ProtNLM"/>
    </source>
</evidence>
<dbReference type="EMBL" id="RBUA01001090">
    <property type="protein sequence ID" value="RMU49867.1"/>
    <property type="molecule type" value="Genomic_DNA"/>
</dbReference>
<reference evidence="1 2" key="1">
    <citation type="submission" date="2018-08" db="EMBL/GenBank/DDBJ databases">
        <title>Recombination of ecologically and evolutionarily significant loci maintains genetic cohesion in the Pseudomonas syringae species complex.</title>
        <authorList>
            <person name="Dillon M."/>
            <person name="Thakur S."/>
            <person name="Almeida R.N.D."/>
            <person name="Weir B.S."/>
            <person name="Guttman D.S."/>
        </authorList>
    </citation>
    <scope>NUCLEOTIDE SEQUENCE [LARGE SCALE GENOMIC DNA]</scope>
    <source>
        <strain evidence="1 2">ICMP 14479</strain>
    </source>
</reference>
<sequence>MMPLVRVGDPLRPFGGEVLEGHYLAFGKPVACVGDLVRCNLHGLTRVAQGASGSTMDGRAVALDGHRCECGCQLVSTLPASSMSVAP</sequence>